<dbReference type="EMBL" id="FXAK01000004">
    <property type="protein sequence ID" value="SMF43131.1"/>
    <property type="molecule type" value="Genomic_DNA"/>
</dbReference>
<evidence type="ECO:0000313" key="4">
    <source>
        <dbReference type="EMBL" id="SMF43131.1"/>
    </source>
</evidence>
<dbReference type="AlphaFoldDB" id="A0A1X7EZN1"/>
<protein>
    <submittedName>
        <fullName evidence="4">Uncharacterized protein</fullName>
    </submittedName>
</protein>
<sequence length="736" mass="85210">MSNSYYDIKEKISKRDIEQSMKLNHVTNDDSFRNALVIISNFGDKYGISYLTEILSKNLYDWKAFTLLSNILLKNGECDKSLRMIEKAIALEPGNLGVIAQLVSSLSQREEHNKSRIFLKRSMAFNHSDYSIFMAASCNSYALKDFYSSKKFAQVCASIDTHSYKAYYIAFLSSIKMFSYEEAGNFIYRSYVLSKGNRSVFFEALSEVNKMGDFRGVKLIIDIYVEIFSESKDIYDLHDKMVMEGMYEYTKMLFSRIQYRYRSSSEYYYRNSLTFFMNCEFRAALKWVNCAISIDPSRSEYYMLRAKIQHAQNDVFNAVISCDRTTSITKEYAEAYLLKGRILSYYGKFIEGDFEFKCAEILSGDDSISDYDRVLSAVKAGNIDVAANFLEKPSINRISYMLAYINYAKDDFSSSLKNVKGISTNNSHFGANENHNSERDSKISIFTSIYNGNIKRQVESVKSWEYSGFNIFSVNHKSELGDWVSAFPNVRFIHTNEPKIYKKDLIKLDSVLRNAKDFGGPVVGLINSDIILSNSENNELTKIGTVDENNFISVRRLEINEDMGLKTKFEQGFDVFFINRECIEDIMETEFLIGAPWWDYWVPISLLLSGKKMSVIDTNFASHKSHMLNWSPDLYRYFGWHFIDLVSRKAKKFLSKEGKFNKVYVEYFCKIILTIHEKRKDSNNEDNLLAACNMLTLAFLEKCRDGHAVRNQETFEYKISENGFSSWPDPMKTLML</sequence>
<dbReference type="Proteomes" id="UP000192936">
    <property type="component" value="Unassembled WGS sequence"/>
</dbReference>
<keyword evidence="1" id="KW-0677">Repeat</keyword>
<dbReference type="OrthoDB" id="7739965at2"/>
<reference evidence="4 5" key="1">
    <citation type="submission" date="2017-04" db="EMBL/GenBank/DDBJ databases">
        <authorList>
            <person name="Afonso C.L."/>
            <person name="Miller P.J."/>
            <person name="Scott M.A."/>
            <person name="Spackman E."/>
            <person name="Goraichik I."/>
            <person name="Dimitrov K.M."/>
            <person name="Suarez D.L."/>
            <person name="Swayne D.E."/>
        </authorList>
    </citation>
    <scope>NUCLEOTIDE SEQUENCE [LARGE SCALE GENOMIC DNA]</scope>
    <source>
        <strain evidence="4 5">A2P</strain>
    </source>
</reference>
<keyword evidence="2 3" id="KW-0802">TPR repeat</keyword>
<proteinExistence type="predicted"/>
<dbReference type="InterPro" id="IPR051685">
    <property type="entry name" value="Ycf3/AcsC/BcsC/TPR_MFPF"/>
</dbReference>
<dbReference type="InterPro" id="IPR011990">
    <property type="entry name" value="TPR-like_helical_dom_sf"/>
</dbReference>
<dbReference type="Gene3D" id="1.25.40.10">
    <property type="entry name" value="Tetratricopeptide repeat domain"/>
    <property type="match status" value="2"/>
</dbReference>
<accession>A0A1X7EZN1</accession>
<dbReference type="InterPro" id="IPR019734">
    <property type="entry name" value="TPR_rpt"/>
</dbReference>
<evidence type="ECO:0000313" key="5">
    <source>
        <dbReference type="Proteomes" id="UP000192936"/>
    </source>
</evidence>
<dbReference type="SUPFAM" id="SSF48452">
    <property type="entry name" value="TPR-like"/>
    <property type="match status" value="2"/>
</dbReference>
<gene>
    <name evidence="4" type="ORF">SAMN02982917_2198</name>
</gene>
<dbReference type="SMART" id="SM00028">
    <property type="entry name" value="TPR"/>
    <property type="match status" value="3"/>
</dbReference>
<dbReference type="STRING" id="286727.SAMN02982917_2198"/>
<dbReference type="PROSITE" id="PS50005">
    <property type="entry name" value="TPR"/>
    <property type="match status" value="1"/>
</dbReference>
<feature type="repeat" description="TPR" evidence="3">
    <location>
        <begin position="62"/>
        <end position="95"/>
    </location>
</feature>
<evidence type="ECO:0000256" key="3">
    <source>
        <dbReference type="PROSITE-ProRule" id="PRU00339"/>
    </source>
</evidence>
<dbReference type="RefSeq" id="WP_143266511.1">
    <property type="nucleotide sequence ID" value="NZ_FXAK01000004.1"/>
</dbReference>
<organism evidence="4 5">
    <name type="scientific">Azospirillum oryzae</name>
    <dbReference type="NCBI Taxonomy" id="286727"/>
    <lineage>
        <taxon>Bacteria</taxon>
        <taxon>Pseudomonadati</taxon>
        <taxon>Pseudomonadota</taxon>
        <taxon>Alphaproteobacteria</taxon>
        <taxon>Rhodospirillales</taxon>
        <taxon>Azospirillaceae</taxon>
        <taxon>Azospirillum</taxon>
    </lineage>
</organism>
<dbReference type="PANTHER" id="PTHR44943:SF8">
    <property type="entry name" value="TPR REPEAT-CONTAINING PROTEIN MJ0263"/>
    <property type="match status" value="1"/>
</dbReference>
<name>A0A1X7EZN1_9PROT</name>
<evidence type="ECO:0000256" key="1">
    <source>
        <dbReference type="ARBA" id="ARBA00022737"/>
    </source>
</evidence>
<evidence type="ECO:0000256" key="2">
    <source>
        <dbReference type="ARBA" id="ARBA00022803"/>
    </source>
</evidence>
<dbReference type="PANTHER" id="PTHR44943">
    <property type="entry name" value="CELLULOSE SYNTHASE OPERON PROTEIN C"/>
    <property type="match status" value="1"/>
</dbReference>